<gene>
    <name evidence="1" type="ORF">PUW25_08460</name>
</gene>
<evidence type="ECO:0008006" key="3">
    <source>
        <dbReference type="Google" id="ProtNLM"/>
    </source>
</evidence>
<dbReference type="RefSeq" id="WP_274338579.1">
    <property type="nucleotide sequence ID" value="NZ_CP118108.1"/>
</dbReference>
<evidence type="ECO:0000313" key="1">
    <source>
        <dbReference type="EMBL" id="WDI03966.1"/>
    </source>
</evidence>
<reference evidence="1 2" key="1">
    <citation type="submission" date="2023-02" db="EMBL/GenBank/DDBJ databases">
        <title>Pathogen: clinical or host-associated sample.</title>
        <authorList>
            <person name="Hergert J."/>
            <person name="Casey R."/>
            <person name="Wagner J."/>
            <person name="Young E.L."/>
            <person name="Oakeson K.F."/>
        </authorList>
    </citation>
    <scope>NUCLEOTIDE SEQUENCE [LARGE SCALE GENOMIC DNA]</scope>
    <source>
        <strain evidence="1 2">2022CK-00829</strain>
    </source>
</reference>
<protein>
    <recommendedName>
        <fullName evidence="3">HNH endonuclease</fullName>
    </recommendedName>
</protein>
<evidence type="ECO:0000313" key="2">
    <source>
        <dbReference type="Proteomes" id="UP001221519"/>
    </source>
</evidence>
<name>A0ABY7XDU4_9BACL</name>
<dbReference type="Gene3D" id="1.10.30.50">
    <property type="match status" value="1"/>
</dbReference>
<keyword evidence="2" id="KW-1185">Reference proteome</keyword>
<proteinExistence type="predicted"/>
<organism evidence="1 2">
    <name type="scientific">Paenibacillus urinalis</name>
    <dbReference type="NCBI Taxonomy" id="521520"/>
    <lineage>
        <taxon>Bacteria</taxon>
        <taxon>Bacillati</taxon>
        <taxon>Bacillota</taxon>
        <taxon>Bacilli</taxon>
        <taxon>Bacillales</taxon>
        <taxon>Paenibacillaceae</taxon>
        <taxon>Paenibacillus</taxon>
    </lineage>
</organism>
<dbReference type="Proteomes" id="UP001221519">
    <property type="component" value="Chromosome"/>
</dbReference>
<sequence length="295" mass="34651">MKKPASRLEEMQELLDAGYSPSKVASKMGIHHMYVDRAIKRCKLEIYVPFDELLDKVESCDIRLVPYDEWDCEDALDDIVRRSFLFEKVHLNEYDEVHRLSAYVRDKYKTLKRYLRFKKATFAYEHVYSQCSVCRRDLPLSDFHGNIDSRLGIRAKCTECSRHITIAAAQRRRTRINFLRDDFSPEDALKLRSDFGGRCVFTGSLKYALDHVIPVVSGHGGTYYGNLIPLRKDLNSSKNDKNIFEWFEANRQRFELDQSRFDSLIAKLAEQNDITEEYREYVYWCHDNPAKEDAA</sequence>
<accession>A0ABY7XDU4</accession>
<dbReference type="EMBL" id="CP118108">
    <property type="protein sequence ID" value="WDI03966.1"/>
    <property type="molecule type" value="Genomic_DNA"/>
</dbReference>